<evidence type="ECO:0000313" key="3">
    <source>
        <dbReference type="EMBL" id="KIO22643.1"/>
    </source>
</evidence>
<keyword evidence="4" id="KW-1185">Reference proteome</keyword>
<sequence length="118" mass="13339">MAEVEEVQPPKNEVPLTQSNSEPAAGPSGKKRPGQEKASETAKKSRSLFSQVFGTLKKAKEENASEPTEAVRKRREIDARIYGKINRDVNLVRRQEEAKRDRHSALRKEEELAIKDEV</sequence>
<dbReference type="HOGENOM" id="CLU_2078774_0_0_1"/>
<dbReference type="InterPro" id="IPR006786">
    <property type="entry name" value="Pinin_SDK_MemA"/>
</dbReference>
<evidence type="ECO:0000256" key="1">
    <source>
        <dbReference type="SAM" id="MobiDB-lite"/>
    </source>
</evidence>
<dbReference type="Pfam" id="PF04696">
    <property type="entry name" value="Pinin_SDK_memA"/>
    <property type="match status" value="1"/>
</dbReference>
<dbReference type="OrthoDB" id="330772at2759"/>
<organism evidence="3 4">
    <name type="scientific">Tulasnella calospora MUT 4182</name>
    <dbReference type="NCBI Taxonomy" id="1051891"/>
    <lineage>
        <taxon>Eukaryota</taxon>
        <taxon>Fungi</taxon>
        <taxon>Dikarya</taxon>
        <taxon>Basidiomycota</taxon>
        <taxon>Agaricomycotina</taxon>
        <taxon>Agaricomycetes</taxon>
        <taxon>Cantharellales</taxon>
        <taxon>Tulasnellaceae</taxon>
        <taxon>Tulasnella</taxon>
    </lineage>
</organism>
<name>A0A0C3KMN4_9AGAM</name>
<feature type="non-terminal residue" evidence="3">
    <location>
        <position position="118"/>
    </location>
</feature>
<dbReference type="AlphaFoldDB" id="A0A0C3KMN4"/>
<reference evidence="4" key="2">
    <citation type="submission" date="2015-01" db="EMBL/GenBank/DDBJ databases">
        <title>Evolutionary Origins and Diversification of the Mycorrhizal Mutualists.</title>
        <authorList>
            <consortium name="DOE Joint Genome Institute"/>
            <consortium name="Mycorrhizal Genomics Consortium"/>
            <person name="Kohler A."/>
            <person name="Kuo A."/>
            <person name="Nagy L.G."/>
            <person name="Floudas D."/>
            <person name="Copeland A."/>
            <person name="Barry K.W."/>
            <person name="Cichocki N."/>
            <person name="Veneault-Fourrey C."/>
            <person name="LaButti K."/>
            <person name="Lindquist E.A."/>
            <person name="Lipzen A."/>
            <person name="Lundell T."/>
            <person name="Morin E."/>
            <person name="Murat C."/>
            <person name="Riley R."/>
            <person name="Ohm R."/>
            <person name="Sun H."/>
            <person name="Tunlid A."/>
            <person name="Henrissat B."/>
            <person name="Grigoriev I.V."/>
            <person name="Hibbett D.S."/>
            <person name="Martin F."/>
        </authorList>
    </citation>
    <scope>NUCLEOTIDE SEQUENCE [LARGE SCALE GENOMIC DNA]</scope>
    <source>
        <strain evidence="4">MUT 4182</strain>
    </source>
</reference>
<evidence type="ECO:0000259" key="2">
    <source>
        <dbReference type="Pfam" id="PF04696"/>
    </source>
</evidence>
<protein>
    <recommendedName>
        <fullName evidence="2">Pinin/SDK/MemA protein domain-containing protein</fullName>
    </recommendedName>
</protein>
<evidence type="ECO:0000313" key="4">
    <source>
        <dbReference type="Proteomes" id="UP000054248"/>
    </source>
</evidence>
<dbReference type="EMBL" id="KN823104">
    <property type="protein sequence ID" value="KIO22643.1"/>
    <property type="molecule type" value="Genomic_DNA"/>
</dbReference>
<feature type="region of interest" description="Disordered" evidence="1">
    <location>
        <begin position="95"/>
        <end position="118"/>
    </location>
</feature>
<dbReference type="Proteomes" id="UP000054248">
    <property type="component" value="Unassembled WGS sequence"/>
</dbReference>
<accession>A0A0C3KMN4</accession>
<feature type="domain" description="Pinin/SDK/MemA protein" evidence="2">
    <location>
        <begin position="40"/>
        <end position="115"/>
    </location>
</feature>
<reference evidence="3 4" key="1">
    <citation type="submission" date="2014-04" db="EMBL/GenBank/DDBJ databases">
        <authorList>
            <consortium name="DOE Joint Genome Institute"/>
            <person name="Kuo A."/>
            <person name="Girlanda M."/>
            <person name="Perotto S."/>
            <person name="Kohler A."/>
            <person name="Nagy L.G."/>
            <person name="Floudas D."/>
            <person name="Copeland A."/>
            <person name="Barry K.W."/>
            <person name="Cichocki N."/>
            <person name="Veneault-Fourrey C."/>
            <person name="LaButti K."/>
            <person name="Lindquist E.A."/>
            <person name="Lipzen A."/>
            <person name="Lundell T."/>
            <person name="Morin E."/>
            <person name="Murat C."/>
            <person name="Sun H."/>
            <person name="Tunlid A."/>
            <person name="Henrissat B."/>
            <person name="Grigoriev I.V."/>
            <person name="Hibbett D.S."/>
            <person name="Martin F."/>
            <person name="Nordberg H.P."/>
            <person name="Cantor M.N."/>
            <person name="Hua S.X."/>
        </authorList>
    </citation>
    <scope>NUCLEOTIDE SEQUENCE [LARGE SCALE GENOMIC DNA]</scope>
    <source>
        <strain evidence="3 4">MUT 4182</strain>
    </source>
</reference>
<proteinExistence type="predicted"/>
<gene>
    <name evidence="3" type="ORF">M407DRAFT_27831</name>
</gene>
<dbReference type="STRING" id="1051891.A0A0C3KMN4"/>
<feature type="compositionally biased region" description="Basic and acidic residues" evidence="1">
    <location>
        <begin position="33"/>
        <end position="43"/>
    </location>
</feature>
<feature type="region of interest" description="Disordered" evidence="1">
    <location>
        <begin position="1"/>
        <end position="49"/>
    </location>
</feature>